<accession>A0AAD9B8T2</accession>
<keyword evidence="2" id="KW-1185">Reference proteome</keyword>
<gene>
    <name evidence="1" type="ORF">KUDE01_002079</name>
</gene>
<feature type="non-terminal residue" evidence="1">
    <location>
        <position position="1"/>
    </location>
</feature>
<comment type="caution">
    <text evidence="1">The sequence shown here is derived from an EMBL/GenBank/DDBJ whole genome shotgun (WGS) entry which is preliminary data.</text>
</comment>
<dbReference type="AlphaFoldDB" id="A0AAD9B8T2"/>
<evidence type="ECO:0000313" key="2">
    <source>
        <dbReference type="Proteomes" id="UP001228049"/>
    </source>
</evidence>
<dbReference type="Proteomes" id="UP001228049">
    <property type="component" value="Unassembled WGS sequence"/>
</dbReference>
<reference evidence="1" key="1">
    <citation type="submission" date="2023-04" db="EMBL/GenBank/DDBJ databases">
        <title>Chromosome-level genome of Chaenocephalus aceratus.</title>
        <authorList>
            <person name="Park H."/>
        </authorList>
    </citation>
    <scope>NUCLEOTIDE SEQUENCE</scope>
    <source>
        <strain evidence="1">DE</strain>
        <tissue evidence="1">Muscle</tissue>
    </source>
</reference>
<protein>
    <submittedName>
        <fullName evidence="1">Chaperone protein HtpG</fullName>
    </submittedName>
</protein>
<sequence>HSAYVTSLLYNLRSRKQKDFASDHEEPDSPSAAQREVRLSLLNMLSHLRRISVKMQSCRTPAVSCEEL</sequence>
<proteinExistence type="predicted"/>
<organism evidence="1 2">
    <name type="scientific">Dissostichus eleginoides</name>
    <name type="common">Patagonian toothfish</name>
    <name type="synonym">Dissostichus amissus</name>
    <dbReference type="NCBI Taxonomy" id="100907"/>
    <lineage>
        <taxon>Eukaryota</taxon>
        <taxon>Metazoa</taxon>
        <taxon>Chordata</taxon>
        <taxon>Craniata</taxon>
        <taxon>Vertebrata</taxon>
        <taxon>Euteleostomi</taxon>
        <taxon>Actinopterygii</taxon>
        <taxon>Neopterygii</taxon>
        <taxon>Teleostei</taxon>
        <taxon>Neoteleostei</taxon>
        <taxon>Acanthomorphata</taxon>
        <taxon>Eupercaria</taxon>
        <taxon>Perciformes</taxon>
        <taxon>Notothenioidei</taxon>
        <taxon>Nototheniidae</taxon>
        <taxon>Dissostichus</taxon>
    </lineage>
</organism>
<name>A0AAD9B8T2_DISEL</name>
<dbReference type="EMBL" id="JASDAP010000028">
    <property type="protein sequence ID" value="KAK1876758.1"/>
    <property type="molecule type" value="Genomic_DNA"/>
</dbReference>
<evidence type="ECO:0000313" key="1">
    <source>
        <dbReference type="EMBL" id="KAK1876758.1"/>
    </source>
</evidence>